<dbReference type="AlphaFoldDB" id="C0QCJ4"/>
<feature type="domain" description="Polysaccharide export protein N-terminal" evidence="15">
    <location>
        <begin position="33"/>
        <end position="107"/>
    </location>
</feature>
<evidence type="ECO:0000256" key="5">
    <source>
        <dbReference type="ARBA" id="ARBA00022597"/>
    </source>
</evidence>
<evidence type="ECO:0000256" key="6">
    <source>
        <dbReference type="ARBA" id="ARBA00022692"/>
    </source>
</evidence>
<keyword evidence="5" id="KW-0762">Sugar transport</keyword>
<dbReference type="GO" id="GO:0015159">
    <property type="term" value="F:polysaccharide transmembrane transporter activity"/>
    <property type="evidence" value="ECO:0007669"/>
    <property type="project" value="InterPro"/>
</dbReference>
<evidence type="ECO:0000256" key="11">
    <source>
        <dbReference type="ARBA" id="ARBA00023136"/>
    </source>
</evidence>
<organism evidence="17 18">
    <name type="scientific">Desulforapulum autotrophicum (strain ATCC 43914 / DSM 3382 / VKM B-1955 / HRM2)</name>
    <name type="common">Desulfobacterium autotrophicum</name>
    <dbReference type="NCBI Taxonomy" id="177437"/>
    <lineage>
        <taxon>Bacteria</taxon>
        <taxon>Pseudomonadati</taxon>
        <taxon>Thermodesulfobacteriota</taxon>
        <taxon>Desulfobacteria</taxon>
        <taxon>Desulfobacterales</taxon>
        <taxon>Desulfobacteraceae</taxon>
        <taxon>Desulforapulum</taxon>
    </lineage>
</organism>
<evidence type="ECO:0000256" key="7">
    <source>
        <dbReference type="ARBA" id="ARBA00022729"/>
    </source>
</evidence>
<evidence type="ECO:0000256" key="10">
    <source>
        <dbReference type="ARBA" id="ARBA00023114"/>
    </source>
</evidence>
<comment type="similarity">
    <text evidence="2">Belongs to the BexD/CtrA/VexA family.</text>
</comment>
<dbReference type="InterPro" id="IPR049712">
    <property type="entry name" value="Poly_export"/>
</dbReference>
<sequence length="194" mass="21735">MSFNRGLFVVSLISMVIGCFFQPGISRGEAQETMEDYKIGAGDVFKIDVWKEPELSLEASVVRIDGKITFPLLDDLQASGLTTMDLKAVIEKRLSDFVEAPQVTVTLISPGSQRYYILGEVNETGEYPIGKKLTILQAFAIAKGFTEWASKKEIILFRRENGQERIIRVNYKDITKGDFSNNVFIQADDTIIVP</sequence>
<dbReference type="GO" id="GO:0006811">
    <property type="term" value="P:monoatomic ion transport"/>
    <property type="evidence" value="ECO:0007669"/>
    <property type="project" value="UniProtKB-KW"/>
</dbReference>
<dbReference type="Pfam" id="PF22461">
    <property type="entry name" value="SLBB_2"/>
    <property type="match status" value="1"/>
</dbReference>
<dbReference type="Proteomes" id="UP000000442">
    <property type="component" value="Chromosome"/>
</dbReference>
<keyword evidence="8" id="KW-0625">Polysaccharide transport</keyword>
<accession>C0QCJ4</accession>
<keyword evidence="14" id="KW-0449">Lipoprotein</keyword>
<proteinExistence type="inferred from homology"/>
<name>C0QCJ4_DESAH</name>
<evidence type="ECO:0000256" key="13">
    <source>
        <dbReference type="ARBA" id="ARBA00023237"/>
    </source>
</evidence>
<evidence type="ECO:0000259" key="16">
    <source>
        <dbReference type="Pfam" id="PF22461"/>
    </source>
</evidence>
<keyword evidence="7" id="KW-0732">Signal</keyword>
<keyword evidence="12" id="KW-0564">Palmitate</keyword>
<evidence type="ECO:0000259" key="15">
    <source>
        <dbReference type="Pfam" id="PF02563"/>
    </source>
</evidence>
<evidence type="ECO:0000256" key="14">
    <source>
        <dbReference type="ARBA" id="ARBA00023288"/>
    </source>
</evidence>
<dbReference type="KEGG" id="dat:HRM2_19700"/>
<evidence type="ECO:0000256" key="9">
    <source>
        <dbReference type="ARBA" id="ARBA00023065"/>
    </source>
</evidence>
<evidence type="ECO:0000256" key="2">
    <source>
        <dbReference type="ARBA" id="ARBA00009450"/>
    </source>
</evidence>
<feature type="domain" description="SLBB" evidence="16">
    <location>
        <begin position="113"/>
        <end position="193"/>
    </location>
</feature>
<gene>
    <name evidence="17" type="ordered locus">HRM2_19700</name>
</gene>
<reference evidence="17 18" key="1">
    <citation type="journal article" date="2009" name="Environ. Microbiol.">
        <title>Genome sequence of Desulfobacterium autotrophicum HRM2, a marine sulfate reducer oxidizing organic carbon completely to carbon dioxide.</title>
        <authorList>
            <person name="Strittmatter A.W."/>
            <person name="Liesegang H."/>
            <person name="Rabus R."/>
            <person name="Decker I."/>
            <person name="Amann J."/>
            <person name="Andres S."/>
            <person name="Henne A."/>
            <person name="Fricke W.F."/>
            <person name="Martinez-Arias R."/>
            <person name="Bartels D."/>
            <person name="Goesmann A."/>
            <person name="Krause L."/>
            <person name="Puehler A."/>
            <person name="Klenk H.P."/>
            <person name="Richter M."/>
            <person name="Schuler M."/>
            <person name="Gloeckner F.O."/>
            <person name="Meyerdierks A."/>
            <person name="Gottschalk G."/>
            <person name="Amann R."/>
        </authorList>
    </citation>
    <scope>NUCLEOTIDE SEQUENCE [LARGE SCALE GENOMIC DNA]</scope>
    <source>
        <strain evidence="18">ATCC 43914 / DSM 3382 / HRM2</strain>
    </source>
</reference>
<evidence type="ECO:0000313" key="18">
    <source>
        <dbReference type="Proteomes" id="UP000000442"/>
    </source>
</evidence>
<dbReference type="PROSITE" id="PS51257">
    <property type="entry name" value="PROKAR_LIPOPROTEIN"/>
    <property type="match status" value="1"/>
</dbReference>
<evidence type="ECO:0000256" key="4">
    <source>
        <dbReference type="ARBA" id="ARBA00022452"/>
    </source>
</evidence>
<dbReference type="HOGENOM" id="CLU_038343_3_2_7"/>
<dbReference type="InterPro" id="IPR003715">
    <property type="entry name" value="Poly_export_N"/>
</dbReference>
<dbReference type="GO" id="GO:0046930">
    <property type="term" value="C:pore complex"/>
    <property type="evidence" value="ECO:0007669"/>
    <property type="project" value="UniProtKB-KW"/>
</dbReference>
<evidence type="ECO:0000313" key="17">
    <source>
        <dbReference type="EMBL" id="ACN15071.1"/>
    </source>
</evidence>
<dbReference type="GO" id="GO:0009279">
    <property type="term" value="C:cell outer membrane"/>
    <property type="evidence" value="ECO:0007669"/>
    <property type="project" value="UniProtKB-SubCell"/>
</dbReference>
<dbReference type="Gene3D" id="3.10.560.10">
    <property type="entry name" value="Outer membrane lipoprotein wza domain like"/>
    <property type="match status" value="1"/>
</dbReference>
<dbReference type="InterPro" id="IPR054765">
    <property type="entry name" value="SLBB_dom"/>
</dbReference>
<dbReference type="eggNOG" id="COG1596">
    <property type="taxonomic scope" value="Bacteria"/>
</dbReference>
<dbReference type="RefSeq" id="WP_015903852.1">
    <property type="nucleotide sequence ID" value="NC_012108.1"/>
</dbReference>
<keyword evidence="11" id="KW-0472">Membrane</keyword>
<keyword evidence="3" id="KW-0813">Transport</keyword>
<keyword evidence="13" id="KW-0998">Cell outer membrane</keyword>
<dbReference type="PANTHER" id="PTHR33619:SF3">
    <property type="entry name" value="POLYSACCHARIDE EXPORT PROTEIN GFCE-RELATED"/>
    <property type="match status" value="1"/>
</dbReference>
<keyword evidence="4" id="KW-1134">Transmembrane beta strand</keyword>
<evidence type="ECO:0000256" key="1">
    <source>
        <dbReference type="ARBA" id="ARBA00004571"/>
    </source>
</evidence>
<evidence type="ECO:0000256" key="3">
    <source>
        <dbReference type="ARBA" id="ARBA00022448"/>
    </source>
</evidence>
<dbReference type="Pfam" id="PF02563">
    <property type="entry name" value="Poly_export"/>
    <property type="match status" value="1"/>
</dbReference>
<keyword evidence="18" id="KW-1185">Reference proteome</keyword>
<keyword evidence="10" id="KW-0626">Porin</keyword>
<dbReference type="OrthoDB" id="193635at2"/>
<dbReference type="GO" id="GO:0015288">
    <property type="term" value="F:porin activity"/>
    <property type="evidence" value="ECO:0007669"/>
    <property type="project" value="UniProtKB-KW"/>
</dbReference>
<dbReference type="PANTHER" id="PTHR33619">
    <property type="entry name" value="POLYSACCHARIDE EXPORT PROTEIN GFCE-RELATED"/>
    <property type="match status" value="1"/>
</dbReference>
<evidence type="ECO:0000256" key="12">
    <source>
        <dbReference type="ARBA" id="ARBA00023139"/>
    </source>
</evidence>
<dbReference type="STRING" id="177437.HRM2_19700"/>
<dbReference type="EMBL" id="CP001087">
    <property type="protein sequence ID" value="ACN15071.1"/>
    <property type="molecule type" value="Genomic_DNA"/>
</dbReference>
<keyword evidence="6" id="KW-0812">Transmembrane</keyword>
<comment type="subcellular location">
    <subcellularLocation>
        <location evidence="1">Cell outer membrane</location>
        <topology evidence="1">Multi-pass membrane protein</topology>
    </subcellularLocation>
</comment>
<keyword evidence="9" id="KW-0406">Ion transport</keyword>
<protein>
    <submittedName>
        <fullName evidence="17">Periplasmic polysaccharide export protein</fullName>
    </submittedName>
</protein>
<evidence type="ECO:0000256" key="8">
    <source>
        <dbReference type="ARBA" id="ARBA00023047"/>
    </source>
</evidence>